<keyword evidence="5 16" id="KW-0285">Flavoprotein</keyword>
<evidence type="ECO:0000256" key="6">
    <source>
        <dbReference type="ARBA" id="ARBA00022640"/>
    </source>
</evidence>
<evidence type="ECO:0000256" key="15">
    <source>
        <dbReference type="ARBA" id="ARBA00065519"/>
    </source>
</evidence>
<dbReference type="Proteomes" id="UP000434276">
    <property type="component" value="Unassembled WGS sequence"/>
</dbReference>
<evidence type="ECO:0000256" key="3">
    <source>
        <dbReference type="ARBA" id="ARBA00012608"/>
    </source>
</evidence>
<comment type="miscellaneous">
    <text evidence="16">The active site is a redox-active disulfide bond.</text>
</comment>
<dbReference type="PROSITE" id="PS00076">
    <property type="entry name" value="PYRIDINE_REDOX_1"/>
    <property type="match status" value="1"/>
</dbReference>
<comment type="similarity">
    <text evidence="2 16">Belongs to the class-I pyridine nucleotide-disulfide oxidoreductase family.</text>
</comment>
<evidence type="ECO:0000256" key="17">
    <source>
        <dbReference type="SAM" id="MobiDB-lite"/>
    </source>
</evidence>
<evidence type="ECO:0000256" key="11">
    <source>
        <dbReference type="ARBA" id="ARBA00023157"/>
    </source>
</evidence>
<dbReference type="GO" id="GO:0050660">
    <property type="term" value="F:flavin adenine dinucleotide binding"/>
    <property type="evidence" value="ECO:0007669"/>
    <property type="project" value="InterPro"/>
</dbReference>
<keyword evidence="12 16" id="KW-0676">Redox-active center</keyword>
<dbReference type="Pfam" id="PF02852">
    <property type="entry name" value="Pyr_redox_dim"/>
    <property type="match status" value="1"/>
</dbReference>
<dbReference type="Gene3D" id="3.50.50.60">
    <property type="entry name" value="FAD/NAD(P)-binding domain"/>
    <property type="match status" value="2"/>
</dbReference>
<dbReference type="PANTHER" id="PTHR22912">
    <property type="entry name" value="DISULFIDE OXIDOREDUCTASE"/>
    <property type="match status" value="1"/>
</dbReference>
<dbReference type="OrthoDB" id="361797at2759"/>
<evidence type="ECO:0000313" key="20">
    <source>
        <dbReference type="EMBL" id="CAA0382694.1"/>
    </source>
</evidence>
<dbReference type="EMBL" id="CACSHJ010000089">
    <property type="protein sequence ID" value="CAA0382694.1"/>
    <property type="molecule type" value="Genomic_DNA"/>
</dbReference>
<evidence type="ECO:0000256" key="9">
    <source>
        <dbReference type="ARBA" id="ARBA00023002"/>
    </source>
</evidence>
<evidence type="ECO:0000256" key="14">
    <source>
        <dbReference type="ARBA" id="ARBA00059226"/>
    </source>
</evidence>
<dbReference type="Pfam" id="PF07992">
    <property type="entry name" value="Pyr_redox_2"/>
    <property type="match status" value="1"/>
</dbReference>
<dbReference type="InterPro" id="IPR036188">
    <property type="entry name" value="FAD/NAD-bd_sf"/>
</dbReference>
<evidence type="ECO:0000259" key="19">
    <source>
        <dbReference type="Pfam" id="PF07992"/>
    </source>
</evidence>
<dbReference type="InterPro" id="IPR004099">
    <property type="entry name" value="Pyr_nucl-diS_OxRdtase_dimer"/>
</dbReference>
<dbReference type="GO" id="GO:0046685">
    <property type="term" value="P:response to arsenic-containing substance"/>
    <property type="evidence" value="ECO:0007669"/>
    <property type="project" value="UniProtKB-ARBA"/>
</dbReference>
<dbReference type="AlphaFoldDB" id="A0A5S9XED1"/>
<organism evidence="20 21">
    <name type="scientific">Arabidopsis thaliana</name>
    <name type="common">Mouse-ear cress</name>
    <dbReference type="NCBI Taxonomy" id="3702"/>
    <lineage>
        <taxon>Eukaryota</taxon>
        <taxon>Viridiplantae</taxon>
        <taxon>Streptophyta</taxon>
        <taxon>Embryophyta</taxon>
        <taxon>Tracheophyta</taxon>
        <taxon>Spermatophyta</taxon>
        <taxon>Magnoliopsida</taxon>
        <taxon>eudicotyledons</taxon>
        <taxon>Gunneridae</taxon>
        <taxon>Pentapetalae</taxon>
        <taxon>rosids</taxon>
        <taxon>malvids</taxon>
        <taxon>Brassicales</taxon>
        <taxon>Brassicaceae</taxon>
        <taxon>Camelineae</taxon>
        <taxon>Arabidopsis</taxon>
    </lineage>
</organism>
<evidence type="ECO:0000256" key="2">
    <source>
        <dbReference type="ARBA" id="ARBA00007532"/>
    </source>
</evidence>
<dbReference type="InterPro" id="IPR050151">
    <property type="entry name" value="Class-I_Pyr_Nuc-Dis_Oxidored"/>
</dbReference>
<keyword evidence="8" id="KW-0809">Transit peptide</keyword>
<dbReference type="NCBIfam" id="TIGR01350">
    <property type="entry name" value="lipoamide_DH"/>
    <property type="match status" value="1"/>
</dbReference>
<sequence>MQSAMALSFSQTSFTRPNHVLGSSGSVFSTPRSLRFCGLRREAFGFSTSNQLAIRSNRIQFLSRKSFQVSASASSNGNGAPPKSFDYDLIIIGAGVGGHGAALHAVEKGLKTAIIEGDVVGGTCVNRGCVPSKALLAVSGRMRELQNEHHMKSFGLQVSAAGYDRQGVADHANNLATKIRNNLTNSMKAIGVDILTGFGSVLGPQKVKYGKDNIITAKDIIIATGSVPFVPKGIEVDGKTVITSDHALKLESVPEWIAIVGSGYIGLEFSDVYTALGSEVTFIEALDQLMPGFDPEISKLAQRVLINPRKIDYHTGVFASKITPARDGKPVLIELIDAKTKEPKDTLEVDAALIATGRAPFTNGLGLENVNVVTQRGFIPVDERMRVIDGKGTLVPNLYCIGDANGKLMLAHAASAQGISVVEQVSGRDHVLNHLSIPAACFTHPEISMVGLTEPQAKEKGEKEGFKVSVVKTSFKANTKALAENEGEGIAKMIYRPDNGEILGVHIFGLHAADLIHEASNAIALGTRIQDIKLAVHAHPTLSEVLDELFKAAKVESHATTRTGDAKIKLNTNQEDRKGRRRGGDDEKQPSVSKDLKDISTRPSSFFENISVGVLSLLSRIFV</sequence>
<gene>
    <name evidence="20" type="ORF">C24_LOCUS12918</name>
</gene>
<feature type="domain" description="FAD/NAD(P)-binding" evidence="19">
    <location>
        <begin position="87"/>
        <end position="418"/>
    </location>
</feature>
<dbReference type="InterPro" id="IPR006258">
    <property type="entry name" value="Lipoamide_DH"/>
</dbReference>
<dbReference type="PANTHER" id="PTHR22912:SF151">
    <property type="entry name" value="DIHYDROLIPOYL DEHYDROGENASE, MITOCHONDRIAL"/>
    <property type="match status" value="1"/>
</dbReference>
<evidence type="ECO:0000256" key="12">
    <source>
        <dbReference type="ARBA" id="ARBA00023284"/>
    </source>
</evidence>
<protein>
    <recommendedName>
        <fullName evidence="3 16">Dihydrolipoyl dehydrogenase</fullName>
        <ecNumber evidence="3 16">1.8.1.4</ecNumber>
    </recommendedName>
</protein>
<accession>A0A5S9XED1</accession>
<evidence type="ECO:0000259" key="18">
    <source>
        <dbReference type="Pfam" id="PF02852"/>
    </source>
</evidence>
<comment type="cofactor">
    <cofactor evidence="16">
        <name>FAD</name>
        <dbReference type="ChEBI" id="CHEBI:57692"/>
    </cofactor>
    <text evidence="16">Binds 1 FAD per subunit.</text>
</comment>
<dbReference type="InterPro" id="IPR012999">
    <property type="entry name" value="Pyr_OxRdtase_I_AS"/>
</dbReference>
<keyword evidence="10 16" id="KW-0520">NAD</keyword>
<dbReference type="FunFam" id="3.50.50.60:FF:000043">
    <property type="entry name" value="Putative dihydrolipoyl dehydrogenase"/>
    <property type="match status" value="1"/>
</dbReference>
<comment type="subunit">
    <text evidence="15">Homodimer. Part of the plastidial pyruvate dehydrogenase complex (PDC) containing multiple copies of three enzymatic components: pyruvate dehydrogenase (E1), dihydrolipoamide acetyltransferase (E2) and lipoamide dehydrogenase (E3).</text>
</comment>
<keyword evidence="4" id="KW-0150">Chloroplast</keyword>
<evidence type="ECO:0000256" key="10">
    <source>
        <dbReference type="ARBA" id="ARBA00023027"/>
    </source>
</evidence>
<evidence type="ECO:0000256" key="13">
    <source>
        <dbReference type="ARBA" id="ARBA00049187"/>
    </source>
</evidence>
<evidence type="ECO:0000256" key="16">
    <source>
        <dbReference type="RuleBase" id="RU003692"/>
    </source>
</evidence>
<comment type="function">
    <text evidence="14">Lipoamide dehydrogenase is a component of the plastidial pyruvate dehydrogenase complex (PDC).</text>
</comment>
<proteinExistence type="inferred from homology"/>
<evidence type="ECO:0000256" key="7">
    <source>
        <dbReference type="ARBA" id="ARBA00022827"/>
    </source>
</evidence>
<dbReference type="ExpressionAtlas" id="A0A5S9XED1">
    <property type="expression patterns" value="baseline and differential"/>
</dbReference>
<dbReference type="PRINTS" id="PR00411">
    <property type="entry name" value="PNDRDTASEI"/>
</dbReference>
<evidence type="ECO:0000256" key="1">
    <source>
        <dbReference type="ARBA" id="ARBA00004470"/>
    </source>
</evidence>
<dbReference type="EC" id="1.8.1.4" evidence="3 16"/>
<comment type="catalytic activity">
    <reaction evidence="13 16">
        <text>N(6)-[(R)-dihydrolipoyl]-L-lysyl-[protein] + NAD(+) = N(6)-[(R)-lipoyl]-L-lysyl-[protein] + NADH + H(+)</text>
        <dbReference type="Rhea" id="RHEA:15045"/>
        <dbReference type="Rhea" id="RHEA-COMP:10474"/>
        <dbReference type="Rhea" id="RHEA-COMP:10475"/>
        <dbReference type="ChEBI" id="CHEBI:15378"/>
        <dbReference type="ChEBI" id="CHEBI:57540"/>
        <dbReference type="ChEBI" id="CHEBI:57945"/>
        <dbReference type="ChEBI" id="CHEBI:83099"/>
        <dbReference type="ChEBI" id="CHEBI:83100"/>
        <dbReference type="EC" id="1.8.1.4"/>
    </reaction>
</comment>
<feature type="region of interest" description="Disordered" evidence="17">
    <location>
        <begin position="561"/>
        <end position="597"/>
    </location>
</feature>
<dbReference type="InterPro" id="IPR016156">
    <property type="entry name" value="FAD/NAD-linked_Rdtase_dimer_sf"/>
</dbReference>
<evidence type="ECO:0000256" key="4">
    <source>
        <dbReference type="ARBA" id="ARBA00022528"/>
    </source>
</evidence>
<feature type="domain" description="Pyridine nucleotide-disulphide oxidoreductase dimerisation" evidence="18">
    <location>
        <begin position="437"/>
        <end position="548"/>
    </location>
</feature>
<dbReference type="Gene3D" id="3.30.390.30">
    <property type="match status" value="1"/>
</dbReference>
<reference evidence="20 21" key="1">
    <citation type="submission" date="2019-12" db="EMBL/GenBank/DDBJ databases">
        <authorList>
            <person name="Jiao W.-B."/>
            <person name="Schneeberger K."/>
        </authorList>
    </citation>
    <scope>NUCLEOTIDE SEQUENCE [LARGE SCALE GENOMIC DNA]</scope>
    <source>
        <strain evidence="21">cv. C24</strain>
    </source>
</reference>
<evidence type="ECO:0000256" key="8">
    <source>
        <dbReference type="ARBA" id="ARBA00022946"/>
    </source>
</evidence>
<comment type="subcellular location">
    <subcellularLocation>
        <location evidence="1">Plastid</location>
        <location evidence="1">Chloroplast stroma</location>
    </subcellularLocation>
</comment>
<dbReference type="FunFam" id="3.30.390.30:FF:000001">
    <property type="entry name" value="Dihydrolipoyl dehydrogenase"/>
    <property type="match status" value="1"/>
</dbReference>
<keyword evidence="7 16" id="KW-0274">FAD</keyword>
<dbReference type="SUPFAM" id="SSF55424">
    <property type="entry name" value="FAD/NAD-linked reductases, dimerisation (C-terminal) domain"/>
    <property type="match status" value="1"/>
</dbReference>
<evidence type="ECO:0000313" key="21">
    <source>
        <dbReference type="Proteomes" id="UP000434276"/>
    </source>
</evidence>
<dbReference type="SUPFAM" id="SSF51905">
    <property type="entry name" value="FAD/NAD(P)-binding domain"/>
    <property type="match status" value="1"/>
</dbReference>
<name>A0A5S9XED1_ARATH</name>
<dbReference type="GO" id="GO:0009570">
    <property type="term" value="C:chloroplast stroma"/>
    <property type="evidence" value="ECO:0007669"/>
    <property type="project" value="UniProtKB-SubCell"/>
</dbReference>
<evidence type="ECO:0000256" key="5">
    <source>
        <dbReference type="ARBA" id="ARBA00022630"/>
    </source>
</evidence>
<dbReference type="GO" id="GO:0004148">
    <property type="term" value="F:dihydrolipoyl dehydrogenase (NADH) activity"/>
    <property type="evidence" value="ECO:0007669"/>
    <property type="project" value="UniProtKB-EC"/>
</dbReference>
<keyword evidence="9 16" id="KW-0560">Oxidoreductase</keyword>
<keyword evidence="11" id="KW-1015">Disulfide bond</keyword>
<keyword evidence="6" id="KW-0934">Plastid</keyword>
<dbReference type="InterPro" id="IPR023753">
    <property type="entry name" value="FAD/NAD-binding_dom"/>
</dbReference>
<dbReference type="PRINTS" id="PR00368">
    <property type="entry name" value="FADPNR"/>
</dbReference>